<dbReference type="OMA" id="KWINAIT"/>
<dbReference type="EMBL" id="AAZO01006116">
    <property type="status" value="NOT_ANNOTATED_CDS"/>
    <property type="molecule type" value="Genomic_DNA"/>
</dbReference>
<dbReference type="GeneID" id="8231574"/>
<dbReference type="STRING" id="121224.E0VXN6"/>
<dbReference type="HOGENOM" id="CLU_026742_0_0_1"/>
<dbReference type="EnsemblMetazoa" id="PHUM503180-RA">
    <property type="protein sequence ID" value="PHUM503180-PA"/>
    <property type="gene ID" value="PHUM503180"/>
</dbReference>
<dbReference type="InterPro" id="IPR036770">
    <property type="entry name" value="Ankyrin_rpt-contain_sf"/>
</dbReference>
<sequence>MSEEERKEYTKQEFEELLLYSSRHGNVKIVSELLLYRSKNSNDFDIDCKGKTKSNLGWTPLHLATYFGHLNVVEKLLKGGCDVNSVNDAGDTSLHKAAFIGREDIVLLLLQFNASVSISNGEGRKPYDVAKPESDIHKILTAALAADIRRKEERLLTASRENDLATINLLLRDPEPPTINCVDNLGNSSLHCASYRGHKEAAVLLLQNGIDTTLQNNRGKLAVDLARDVQMQQVLNVKPVKVIQKSADRFEGQLLKRSRFLGWKPVWAVLERGVLTYFNSRGDGSTGIKRKDFKYLDGAKVTPLEHDTCTFIIHFSDTAVHRLSVVECMDSISSGPVERQKWINALNEHISYNNHYMCHGQVFYDSDEDQNAVANIKPLGSMKDSLQDALAHKQLLGKQIKEAEMLVQAMGSSNFVHSEGVLRTVSKRFQELYETSSEMVSSLNHCVTLFAQQEELRILQVKQEQEKCRVLEEALNVLAKEHHELEQSLVSQVASDYRHKTKSPRFYDTSDDEFYDAFEADSCSDTLVTAGSPCDDTVSIFSAFSRSSSSSTLVSYGENSFMSAKDAPPMVQKKCWTHPNR</sequence>
<evidence type="ECO:0000256" key="3">
    <source>
        <dbReference type="PROSITE-ProRule" id="PRU00023"/>
    </source>
</evidence>
<dbReference type="InterPro" id="IPR002110">
    <property type="entry name" value="Ankyrin_rpt"/>
</dbReference>
<dbReference type="SUPFAM" id="SSF48403">
    <property type="entry name" value="Ankyrin repeat"/>
    <property type="match status" value="1"/>
</dbReference>
<keyword evidence="2 3" id="KW-0040">ANK repeat</keyword>
<dbReference type="GO" id="GO:0004842">
    <property type="term" value="F:ubiquitin-protein transferase activity"/>
    <property type="evidence" value="ECO:0007669"/>
    <property type="project" value="TreeGrafter"/>
</dbReference>
<keyword evidence="1" id="KW-0677">Repeat</keyword>
<evidence type="ECO:0000313" key="8">
    <source>
        <dbReference type="Proteomes" id="UP000009046"/>
    </source>
</evidence>
<dbReference type="Gene3D" id="2.30.29.30">
    <property type="entry name" value="Pleckstrin-homology domain (PH domain)/Phosphotyrosine-binding domain (PTB)"/>
    <property type="match status" value="1"/>
</dbReference>
<dbReference type="PANTHER" id="PTHR24171:SF8">
    <property type="entry name" value="BRCA1-ASSOCIATED RING DOMAIN PROTEIN 1"/>
    <property type="match status" value="1"/>
</dbReference>
<dbReference type="GO" id="GO:0085020">
    <property type="term" value="P:protein K6-linked ubiquitination"/>
    <property type="evidence" value="ECO:0007669"/>
    <property type="project" value="TreeGrafter"/>
</dbReference>
<dbReference type="Pfam" id="PF00023">
    <property type="entry name" value="Ank"/>
    <property type="match status" value="1"/>
</dbReference>
<evidence type="ECO:0000313" key="6">
    <source>
        <dbReference type="EMBL" id="EEB18142.1"/>
    </source>
</evidence>
<dbReference type="KEGG" id="phu:Phum_PHUM503180"/>
<feature type="repeat" description="ANK" evidence="3">
    <location>
        <begin position="185"/>
        <end position="217"/>
    </location>
</feature>
<dbReference type="OrthoDB" id="416222at2759"/>
<protein>
    <submittedName>
        <fullName evidence="6 7">Osbpl1a, putative</fullName>
    </submittedName>
</protein>
<dbReference type="AlphaFoldDB" id="E0VXN6"/>
<keyword evidence="4" id="KW-0175">Coiled coil</keyword>
<dbReference type="SUPFAM" id="SSF50729">
    <property type="entry name" value="PH domain-like"/>
    <property type="match status" value="1"/>
</dbReference>
<evidence type="ECO:0000259" key="5">
    <source>
        <dbReference type="PROSITE" id="PS50003"/>
    </source>
</evidence>
<dbReference type="SMART" id="SM00248">
    <property type="entry name" value="ANK"/>
    <property type="match status" value="5"/>
</dbReference>
<dbReference type="Gene3D" id="1.25.40.20">
    <property type="entry name" value="Ankyrin repeat-containing domain"/>
    <property type="match status" value="2"/>
</dbReference>
<dbReference type="CDD" id="cd13285">
    <property type="entry name" value="PH_ORP1"/>
    <property type="match status" value="1"/>
</dbReference>
<dbReference type="InterPro" id="IPR011993">
    <property type="entry name" value="PH-like_dom_sf"/>
</dbReference>
<dbReference type="InterPro" id="IPR001849">
    <property type="entry name" value="PH_domain"/>
</dbReference>
<dbReference type="EMBL" id="DS235833">
    <property type="protein sequence ID" value="EEB18142.1"/>
    <property type="molecule type" value="Genomic_DNA"/>
</dbReference>
<dbReference type="PROSITE" id="PS50297">
    <property type="entry name" value="ANK_REP_REGION"/>
    <property type="match status" value="3"/>
</dbReference>
<dbReference type="RefSeq" id="XP_002430880.1">
    <property type="nucleotide sequence ID" value="XM_002430835.1"/>
</dbReference>
<reference evidence="7" key="3">
    <citation type="submission" date="2020-05" db="UniProtKB">
        <authorList>
            <consortium name="EnsemblMetazoa"/>
        </authorList>
    </citation>
    <scope>IDENTIFICATION</scope>
    <source>
        <strain evidence="7">USDA</strain>
    </source>
</reference>
<dbReference type="PROSITE" id="PS50088">
    <property type="entry name" value="ANK_REPEAT"/>
    <property type="match status" value="3"/>
</dbReference>
<keyword evidence="8" id="KW-1185">Reference proteome</keyword>
<dbReference type="GO" id="GO:0070531">
    <property type="term" value="C:BRCA1-A complex"/>
    <property type="evidence" value="ECO:0007669"/>
    <property type="project" value="TreeGrafter"/>
</dbReference>
<evidence type="ECO:0000256" key="2">
    <source>
        <dbReference type="ARBA" id="ARBA00023043"/>
    </source>
</evidence>
<organism>
    <name type="scientific">Pediculus humanus subsp. corporis</name>
    <name type="common">Body louse</name>
    <dbReference type="NCBI Taxonomy" id="121224"/>
    <lineage>
        <taxon>Eukaryota</taxon>
        <taxon>Metazoa</taxon>
        <taxon>Ecdysozoa</taxon>
        <taxon>Arthropoda</taxon>
        <taxon>Hexapoda</taxon>
        <taxon>Insecta</taxon>
        <taxon>Pterygota</taxon>
        <taxon>Neoptera</taxon>
        <taxon>Paraneoptera</taxon>
        <taxon>Psocodea</taxon>
        <taxon>Troctomorpha</taxon>
        <taxon>Phthiraptera</taxon>
        <taxon>Anoplura</taxon>
        <taxon>Pediculidae</taxon>
        <taxon>Pediculus</taxon>
    </lineage>
</organism>
<dbReference type="PANTHER" id="PTHR24171">
    <property type="entry name" value="ANKYRIN REPEAT DOMAIN-CONTAINING PROTEIN 39-RELATED"/>
    <property type="match status" value="1"/>
</dbReference>
<dbReference type="Proteomes" id="UP000009046">
    <property type="component" value="Unassembled WGS sequence"/>
</dbReference>
<dbReference type="Pfam" id="PF12796">
    <property type="entry name" value="Ank_2"/>
    <property type="match status" value="1"/>
</dbReference>
<reference evidence="6" key="2">
    <citation type="submission" date="2007-04" db="EMBL/GenBank/DDBJ databases">
        <title>The genome of the human body louse.</title>
        <authorList>
            <consortium name="The Human Body Louse Genome Consortium"/>
            <person name="Kirkness E."/>
            <person name="Walenz B."/>
            <person name="Hass B."/>
            <person name="Bruggner R."/>
            <person name="Strausberg R."/>
        </authorList>
    </citation>
    <scope>NUCLEOTIDE SEQUENCE</scope>
    <source>
        <strain evidence="6">USDA</strain>
    </source>
</reference>
<dbReference type="SMART" id="SM00233">
    <property type="entry name" value="PH"/>
    <property type="match status" value="1"/>
</dbReference>
<proteinExistence type="predicted"/>
<feature type="coiled-coil region" evidence="4">
    <location>
        <begin position="461"/>
        <end position="488"/>
    </location>
</feature>
<dbReference type="Pfam" id="PF13637">
    <property type="entry name" value="Ank_4"/>
    <property type="match status" value="1"/>
</dbReference>
<gene>
    <name evidence="7" type="primary">8231574</name>
    <name evidence="6" type="ORF">Phum_PHUM503180</name>
</gene>
<evidence type="ECO:0000256" key="4">
    <source>
        <dbReference type="SAM" id="Coils"/>
    </source>
</evidence>
<dbReference type="InParanoid" id="E0VXN6"/>
<feature type="repeat" description="ANK" evidence="3">
    <location>
        <begin position="56"/>
        <end position="88"/>
    </location>
</feature>
<reference evidence="6" key="1">
    <citation type="submission" date="2007-04" db="EMBL/GenBank/DDBJ databases">
        <title>Annotation of Pediculus humanus corporis strain USDA.</title>
        <authorList>
            <person name="Kirkness E."/>
            <person name="Hannick L."/>
            <person name="Hass B."/>
            <person name="Bruggner R."/>
            <person name="Lawson D."/>
            <person name="Bidwell S."/>
            <person name="Joardar V."/>
            <person name="Caler E."/>
            <person name="Walenz B."/>
            <person name="Inman J."/>
            <person name="Schobel S."/>
            <person name="Galinsky K."/>
            <person name="Amedeo P."/>
            <person name="Strausberg R."/>
        </authorList>
    </citation>
    <scope>NUCLEOTIDE SEQUENCE</scope>
    <source>
        <strain evidence="6">USDA</strain>
    </source>
</reference>
<accession>E0VXN6</accession>
<dbReference type="CTD" id="8231574"/>
<name>E0VXN6_PEDHC</name>
<dbReference type="GO" id="GO:0031436">
    <property type="term" value="C:BRCA1-BARD1 complex"/>
    <property type="evidence" value="ECO:0007669"/>
    <property type="project" value="TreeGrafter"/>
</dbReference>
<dbReference type="VEuPathDB" id="VectorBase:PHUM503180"/>
<dbReference type="PROSITE" id="PS50003">
    <property type="entry name" value="PH_DOMAIN"/>
    <property type="match status" value="1"/>
</dbReference>
<evidence type="ECO:0000313" key="7">
    <source>
        <dbReference type="EnsemblMetazoa" id="PHUM503180-PA"/>
    </source>
</evidence>
<feature type="repeat" description="ANK" evidence="3">
    <location>
        <begin position="89"/>
        <end position="121"/>
    </location>
</feature>
<dbReference type="eggNOG" id="KOG2209">
    <property type="taxonomic scope" value="Eukaryota"/>
</dbReference>
<evidence type="ECO:0000256" key="1">
    <source>
        <dbReference type="ARBA" id="ARBA00022737"/>
    </source>
</evidence>
<feature type="domain" description="PH" evidence="5">
    <location>
        <begin position="247"/>
        <end position="351"/>
    </location>
</feature>